<name>A0ABR0RIY4_9EURO</name>
<proteinExistence type="predicted"/>
<keyword evidence="3" id="KW-0560">Oxidoreductase</keyword>
<sequence length="548" mass="61219">MSTDYDLVVVGAGWFGLAAAKVYLELHPIENILVLESSGTCGGTWAENRIYPGLKSNNLHGTYEYPDFPMDPEVYRVRPGEHIPGDVLHRRSRFHTRVDSVEPAPNDTWKLQISSPDSNEPITTGKLILATGLTSTPNFPQFPGVEKFQGPYFHAKDFARYSETVKTADNVVVIGGAKSAYDVAYTYADSGVQVDLIIRPDGHGPVWISNPYVDFGLRLEKLLLVRFLTCFSPCPFGDTAGLGAFRNWLHGTRIGRWLVDKFWVTLGNGVIAANGYASHPEIKKLQPWNSPFWTGTNLSIYNYPHNFNDLVKQGKTRVHIANVDHLTEHEVHLSTGDILKADVVVCATGWDKKPPSYFDYPGANIGLPQSTEEQTCLIAAADNEILTRFPRLRDQPQLGSAVAPDTSGDPHRLYRFIVPPNFVQTRNLAFAGALSAICTAIVANSQALWISAFFDGKLDRLASTDEEITREVLLHTQWGKWRYPCGYGAIAPDMPFDALPYVDLLHKDLGLRVKRKANWFWELFEWYGPEDFGGLVDEWVGKHPVKEA</sequence>
<dbReference type="Pfam" id="PF07992">
    <property type="entry name" value="Pyr_redox_2"/>
    <property type="match status" value="1"/>
</dbReference>
<feature type="domain" description="FAD/NAD(P)-binding" evidence="4">
    <location>
        <begin position="5"/>
        <end position="199"/>
    </location>
</feature>
<keyword evidence="2" id="KW-0274">FAD</keyword>
<dbReference type="PANTHER" id="PTHR23023">
    <property type="entry name" value="DIMETHYLANILINE MONOOXYGENASE"/>
    <property type="match status" value="1"/>
</dbReference>
<dbReference type="EMBL" id="JAVHJV010000009">
    <property type="protein sequence ID" value="KAK5940174.1"/>
    <property type="molecule type" value="Genomic_DNA"/>
</dbReference>
<dbReference type="InterPro" id="IPR050346">
    <property type="entry name" value="FMO-like"/>
</dbReference>
<dbReference type="InterPro" id="IPR036188">
    <property type="entry name" value="FAD/NAD-bd_sf"/>
</dbReference>
<comment type="caution">
    <text evidence="5">The sequence shown here is derived from an EMBL/GenBank/DDBJ whole genome shotgun (WGS) entry which is preliminary data.</text>
</comment>
<evidence type="ECO:0000256" key="3">
    <source>
        <dbReference type="ARBA" id="ARBA00023002"/>
    </source>
</evidence>
<dbReference type="GeneID" id="90001042"/>
<evidence type="ECO:0000313" key="5">
    <source>
        <dbReference type="EMBL" id="KAK5940174.1"/>
    </source>
</evidence>
<evidence type="ECO:0000259" key="4">
    <source>
        <dbReference type="Pfam" id="PF07992"/>
    </source>
</evidence>
<dbReference type="SUPFAM" id="SSF51905">
    <property type="entry name" value="FAD/NAD(P)-binding domain"/>
    <property type="match status" value="2"/>
</dbReference>
<dbReference type="Proteomes" id="UP001334248">
    <property type="component" value="Unassembled WGS sequence"/>
</dbReference>
<evidence type="ECO:0000256" key="2">
    <source>
        <dbReference type="ARBA" id="ARBA00022827"/>
    </source>
</evidence>
<evidence type="ECO:0000256" key="1">
    <source>
        <dbReference type="ARBA" id="ARBA00022630"/>
    </source>
</evidence>
<dbReference type="RefSeq" id="XP_064728264.1">
    <property type="nucleotide sequence ID" value="XM_064876000.1"/>
</dbReference>
<keyword evidence="1" id="KW-0285">Flavoprotein</keyword>
<dbReference type="PRINTS" id="PR00411">
    <property type="entry name" value="PNDRDTASEI"/>
</dbReference>
<gene>
    <name evidence="5" type="ORF">PMZ80_007593</name>
</gene>
<dbReference type="InterPro" id="IPR023753">
    <property type="entry name" value="FAD/NAD-binding_dom"/>
</dbReference>
<accession>A0ABR0RIY4</accession>
<keyword evidence="6" id="KW-1185">Reference proteome</keyword>
<dbReference type="Gene3D" id="3.50.50.60">
    <property type="entry name" value="FAD/NAD(P)-binding domain"/>
    <property type="match status" value="1"/>
</dbReference>
<reference evidence="5 6" key="1">
    <citation type="journal article" date="2023" name="Res Sq">
        <title>Genomic and morphological characterization of Knufia obscura isolated from the Mars 2020 spacecraft assembly facility.</title>
        <authorList>
            <person name="Chander A.M."/>
            <person name="Teixeira M.M."/>
            <person name="Singh N.K."/>
            <person name="Williams M.P."/>
            <person name="Parker C.W."/>
            <person name="Leo P."/>
            <person name="Stajich J.E."/>
            <person name="Torok T."/>
            <person name="Tighe S."/>
            <person name="Mason C.E."/>
            <person name="Venkateswaran K."/>
        </authorList>
    </citation>
    <scope>NUCLEOTIDE SEQUENCE [LARGE SCALE GENOMIC DNA]</scope>
    <source>
        <strain evidence="5 6">CCFEE 5817</strain>
    </source>
</reference>
<protein>
    <recommendedName>
        <fullName evidence="4">FAD/NAD(P)-binding domain-containing protein</fullName>
    </recommendedName>
</protein>
<evidence type="ECO:0000313" key="6">
    <source>
        <dbReference type="Proteomes" id="UP001334248"/>
    </source>
</evidence>
<organism evidence="5 6">
    <name type="scientific">Knufia obscura</name>
    <dbReference type="NCBI Taxonomy" id="1635080"/>
    <lineage>
        <taxon>Eukaryota</taxon>
        <taxon>Fungi</taxon>
        <taxon>Dikarya</taxon>
        <taxon>Ascomycota</taxon>
        <taxon>Pezizomycotina</taxon>
        <taxon>Eurotiomycetes</taxon>
        <taxon>Chaetothyriomycetidae</taxon>
        <taxon>Chaetothyriales</taxon>
        <taxon>Trichomeriaceae</taxon>
        <taxon>Knufia</taxon>
    </lineage>
</organism>